<dbReference type="InterPro" id="IPR000387">
    <property type="entry name" value="Tyr_Pase_dom"/>
</dbReference>
<feature type="domain" description="Tyrosine specific protein phosphatases" evidence="6">
    <location>
        <begin position="117"/>
        <end position="176"/>
    </location>
</feature>
<protein>
    <recommendedName>
        <fullName evidence="2">protein-serine/threonine phosphatase</fullName>
        <ecNumber evidence="2">3.1.3.16</ecNumber>
    </recommendedName>
</protein>
<evidence type="ECO:0000313" key="7">
    <source>
        <dbReference type="EMBL" id="ENN77385.1"/>
    </source>
</evidence>
<dbReference type="GO" id="GO:0004722">
    <property type="term" value="F:protein serine/threonine phosphatase activity"/>
    <property type="evidence" value="ECO:0007669"/>
    <property type="project" value="UniProtKB-EC"/>
</dbReference>
<dbReference type="Gene3D" id="3.90.190.10">
    <property type="entry name" value="Protein tyrosine phosphatase superfamily"/>
    <property type="match status" value="1"/>
</dbReference>
<sequence>MEIDNRTEPVGDQSEKEFRENLVQEILNKSITCHDNQSHIFSRLLTSEAINSINTNVSLLTDHLVLTSAACISADIIEALGVTCVINAAPELPDMPCGRHVIYQKVAINDSPHSDIAQFFDHIADIIEEVASMRGRTLVFCVAGVSRSASLCMAYLMKHHQLTLLEAYNYVKFRRPRIKPNCGFFQQLIEYEKTMFISNTVTMVFNEFVHMNIPDVYDSEYKVERNLNRKFRHKYTH</sequence>
<dbReference type="Pfam" id="PF00782">
    <property type="entry name" value="DSPc"/>
    <property type="match status" value="1"/>
</dbReference>
<dbReference type="PANTHER" id="PTHR45961">
    <property type="entry name" value="IP21249P"/>
    <property type="match status" value="1"/>
</dbReference>
<dbReference type="InterPro" id="IPR000340">
    <property type="entry name" value="Dual-sp_phosphatase_cat-dom"/>
</dbReference>
<evidence type="ECO:0000259" key="6">
    <source>
        <dbReference type="PROSITE" id="PS50056"/>
    </source>
</evidence>
<dbReference type="EC" id="3.1.3.16" evidence="2"/>
<evidence type="ECO:0000256" key="2">
    <source>
        <dbReference type="ARBA" id="ARBA00013081"/>
    </source>
</evidence>
<evidence type="ECO:0000256" key="3">
    <source>
        <dbReference type="ARBA" id="ARBA00022801"/>
    </source>
</evidence>
<keyword evidence="3" id="KW-0378">Hydrolase</keyword>
<dbReference type="HOGENOM" id="CLU_027074_3_1_1"/>
<dbReference type="EMBL" id="KB632364">
    <property type="protein sequence ID" value="ERL93611.1"/>
    <property type="molecule type" value="Genomic_DNA"/>
</dbReference>
<gene>
    <name evidence="8" type="ORF">D910_10899</name>
    <name evidence="7" type="ORF">YQE_06210</name>
</gene>
<organism evidence="7">
    <name type="scientific">Dendroctonus ponderosae</name>
    <name type="common">Mountain pine beetle</name>
    <dbReference type="NCBI Taxonomy" id="77166"/>
    <lineage>
        <taxon>Eukaryota</taxon>
        <taxon>Metazoa</taxon>
        <taxon>Ecdysozoa</taxon>
        <taxon>Arthropoda</taxon>
        <taxon>Hexapoda</taxon>
        <taxon>Insecta</taxon>
        <taxon>Pterygota</taxon>
        <taxon>Neoptera</taxon>
        <taxon>Endopterygota</taxon>
        <taxon>Coleoptera</taxon>
        <taxon>Polyphaga</taxon>
        <taxon>Cucujiformia</taxon>
        <taxon>Curculionidae</taxon>
        <taxon>Scolytinae</taxon>
        <taxon>Dendroctonus</taxon>
    </lineage>
</organism>
<dbReference type="STRING" id="77166.N6U6W1"/>
<evidence type="ECO:0000256" key="4">
    <source>
        <dbReference type="ARBA" id="ARBA00022912"/>
    </source>
</evidence>
<dbReference type="PANTHER" id="PTHR45961:SF6">
    <property type="entry name" value="IP21249P"/>
    <property type="match status" value="1"/>
</dbReference>
<dbReference type="SUPFAM" id="SSF52799">
    <property type="entry name" value="(Phosphotyrosine protein) phosphatases II"/>
    <property type="match status" value="1"/>
</dbReference>
<dbReference type="SMART" id="SM00195">
    <property type="entry name" value="DSPc"/>
    <property type="match status" value="1"/>
</dbReference>
<dbReference type="InterPro" id="IPR020422">
    <property type="entry name" value="TYR_PHOSPHATASE_DUAL_dom"/>
</dbReference>
<dbReference type="GO" id="GO:0017017">
    <property type="term" value="F:MAP kinase tyrosine/serine/threonine phosphatase activity"/>
    <property type="evidence" value="ECO:0007669"/>
    <property type="project" value="InterPro"/>
</dbReference>
<dbReference type="InterPro" id="IPR020420">
    <property type="entry name" value="Atypical_DUSP_subfamB"/>
</dbReference>
<evidence type="ECO:0000259" key="5">
    <source>
        <dbReference type="PROSITE" id="PS50054"/>
    </source>
</evidence>
<name>N6U6W1_DENPD</name>
<evidence type="ECO:0000313" key="9">
    <source>
        <dbReference type="Proteomes" id="UP000030742"/>
    </source>
</evidence>
<dbReference type="Proteomes" id="UP000030742">
    <property type="component" value="Unassembled WGS sequence"/>
</dbReference>
<dbReference type="AlphaFoldDB" id="N6U6W1"/>
<dbReference type="OrthoDB" id="285418at2759"/>
<evidence type="ECO:0000313" key="8">
    <source>
        <dbReference type="EMBL" id="ERL93611.1"/>
    </source>
</evidence>
<dbReference type="InterPro" id="IPR029021">
    <property type="entry name" value="Prot-tyrosine_phosphatase-like"/>
</dbReference>
<dbReference type="EMBL" id="KB740948">
    <property type="protein sequence ID" value="ENN77385.1"/>
    <property type="molecule type" value="Genomic_DNA"/>
</dbReference>
<proteinExistence type="inferred from homology"/>
<comment type="similarity">
    <text evidence="1">Belongs to the protein-tyrosine phosphatase family. Non-receptor class dual specificity subfamily.</text>
</comment>
<dbReference type="PROSITE" id="PS50056">
    <property type="entry name" value="TYR_PHOSPHATASE_2"/>
    <property type="match status" value="1"/>
</dbReference>
<accession>N6U6W1</accession>
<feature type="domain" description="Tyrosine-protein phosphatase" evidence="5">
    <location>
        <begin position="56"/>
        <end position="197"/>
    </location>
</feature>
<evidence type="ECO:0000256" key="1">
    <source>
        <dbReference type="ARBA" id="ARBA00008601"/>
    </source>
</evidence>
<keyword evidence="4" id="KW-0904">Protein phosphatase</keyword>
<dbReference type="OMA" id="VYICGAH"/>
<dbReference type="CDD" id="cd14514">
    <property type="entry name" value="DUSP14-like"/>
    <property type="match status" value="1"/>
</dbReference>
<dbReference type="InterPro" id="IPR052103">
    <property type="entry name" value="Dual_spec_Phospatases"/>
</dbReference>
<dbReference type="GO" id="GO:0005737">
    <property type="term" value="C:cytoplasm"/>
    <property type="evidence" value="ECO:0007669"/>
    <property type="project" value="TreeGrafter"/>
</dbReference>
<dbReference type="PRINTS" id="PR01908">
    <property type="entry name" value="ADSPHPHTASE"/>
</dbReference>
<dbReference type="PROSITE" id="PS50054">
    <property type="entry name" value="TYR_PHOSPHATASE_DUAL"/>
    <property type="match status" value="1"/>
</dbReference>
<feature type="non-terminal residue" evidence="7">
    <location>
        <position position="1"/>
    </location>
</feature>
<reference evidence="7 9" key="1">
    <citation type="journal article" date="2013" name="Genome Biol.">
        <title>Draft genome of the mountain pine beetle, Dendroctonus ponderosae Hopkins, a major forest pest.</title>
        <authorList>
            <person name="Keeling C.I."/>
            <person name="Yuen M.M."/>
            <person name="Liao N.Y."/>
            <person name="Docking T.R."/>
            <person name="Chan S.K."/>
            <person name="Taylor G.A."/>
            <person name="Palmquist D.L."/>
            <person name="Jackman S.D."/>
            <person name="Nguyen A."/>
            <person name="Li M."/>
            <person name="Henderson H."/>
            <person name="Janes J.K."/>
            <person name="Zhao Y."/>
            <person name="Pandoh P."/>
            <person name="Moore R."/>
            <person name="Sperling F.A."/>
            <person name="Huber D.P."/>
            <person name="Birol I."/>
            <person name="Jones S.J."/>
            <person name="Bohlmann J."/>
        </authorList>
    </citation>
    <scope>NUCLEOTIDE SEQUENCE</scope>
</reference>
<dbReference type="PRINTS" id="PR01910">
    <property type="entry name" value="ADSPHPHTASEB"/>
</dbReference>